<dbReference type="EMBL" id="JBHSNC010000047">
    <property type="protein sequence ID" value="MFC5530805.1"/>
    <property type="molecule type" value="Genomic_DNA"/>
</dbReference>
<proteinExistence type="predicted"/>
<dbReference type="Proteomes" id="UP001596108">
    <property type="component" value="Unassembled WGS sequence"/>
</dbReference>
<protein>
    <submittedName>
        <fullName evidence="2">Uncharacterized protein</fullName>
    </submittedName>
</protein>
<accession>A0ABW0R1A4</accession>
<feature type="region of interest" description="Disordered" evidence="1">
    <location>
        <begin position="90"/>
        <end position="136"/>
    </location>
</feature>
<dbReference type="RefSeq" id="WP_378112746.1">
    <property type="nucleotide sequence ID" value="NZ_JBHSNC010000047.1"/>
</dbReference>
<evidence type="ECO:0000256" key="1">
    <source>
        <dbReference type="SAM" id="MobiDB-lite"/>
    </source>
</evidence>
<gene>
    <name evidence="2" type="ORF">ACFPQ4_15350</name>
</gene>
<evidence type="ECO:0000313" key="3">
    <source>
        <dbReference type="Proteomes" id="UP001596108"/>
    </source>
</evidence>
<comment type="caution">
    <text evidence="2">The sequence shown here is derived from an EMBL/GenBank/DDBJ whole genome shotgun (WGS) entry which is preliminary data.</text>
</comment>
<keyword evidence="3" id="KW-1185">Reference proteome</keyword>
<sequence>MGHAFAIEPVDYRAFETTEDELAKCREWGLLSDKATKTKAFSYKRAGQTLACNIVGYVDSVTAVIAFENGQQHCIHPSYLKEMQALSFGSRGTSDSASGADAEAVAAPDESAGAADALAQEPASQAEPVKAIAPEPAVKVPAATKAPAKEGKKQKLQLPEEKVKMTATVQEFAKVPNHFTEEDDEVIIYDAVALLEPELEVGLAWSSHSATLKKLELEVGDKLVFDGKIAAKKLLKHPVPYKINNPSKIQKIKEE</sequence>
<name>A0ABW0R1A4_9BACL</name>
<feature type="compositionally biased region" description="Low complexity" evidence="1">
    <location>
        <begin position="126"/>
        <end position="136"/>
    </location>
</feature>
<organism evidence="2 3">
    <name type="scientific">Cohnella yongneupensis</name>
    <dbReference type="NCBI Taxonomy" id="425006"/>
    <lineage>
        <taxon>Bacteria</taxon>
        <taxon>Bacillati</taxon>
        <taxon>Bacillota</taxon>
        <taxon>Bacilli</taxon>
        <taxon>Bacillales</taxon>
        <taxon>Paenibacillaceae</taxon>
        <taxon>Cohnella</taxon>
    </lineage>
</organism>
<feature type="compositionally biased region" description="Low complexity" evidence="1">
    <location>
        <begin position="94"/>
        <end position="119"/>
    </location>
</feature>
<evidence type="ECO:0000313" key="2">
    <source>
        <dbReference type="EMBL" id="MFC5530805.1"/>
    </source>
</evidence>
<reference evidence="3" key="1">
    <citation type="journal article" date="2019" name="Int. J. Syst. Evol. Microbiol.">
        <title>The Global Catalogue of Microorganisms (GCM) 10K type strain sequencing project: providing services to taxonomists for standard genome sequencing and annotation.</title>
        <authorList>
            <consortium name="The Broad Institute Genomics Platform"/>
            <consortium name="The Broad Institute Genome Sequencing Center for Infectious Disease"/>
            <person name="Wu L."/>
            <person name="Ma J."/>
        </authorList>
    </citation>
    <scope>NUCLEOTIDE SEQUENCE [LARGE SCALE GENOMIC DNA]</scope>
    <source>
        <strain evidence="3">CGMCC 1.18578</strain>
    </source>
</reference>